<feature type="compositionally biased region" description="Low complexity" evidence="4">
    <location>
        <begin position="204"/>
        <end position="216"/>
    </location>
</feature>
<dbReference type="NCBIfam" id="TIGR02519">
    <property type="entry name" value="pilus_MshL"/>
    <property type="match status" value="1"/>
</dbReference>
<dbReference type="PRINTS" id="PR00811">
    <property type="entry name" value="BCTERIALGSPD"/>
</dbReference>
<dbReference type="PANTHER" id="PTHR30332:SF17">
    <property type="entry name" value="TYPE IV PILIATION SYSTEM PROTEIN DR_0774-RELATED"/>
    <property type="match status" value="1"/>
</dbReference>
<dbReference type="InterPro" id="IPR011514">
    <property type="entry name" value="Secretin_N_2"/>
</dbReference>
<evidence type="ECO:0000259" key="6">
    <source>
        <dbReference type="SMART" id="SM00965"/>
    </source>
</evidence>
<protein>
    <submittedName>
        <fullName evidence="8">Pilus (MSHA type) biogenesis protein MshL</fullName>
    </submittedName>
</protein>
<keyword evidence="10" id="KW-1185">Reference proteome</keyword>
<dbReference type="EMBL" id="BMKG01000015">
    <property type="protein sequence ID" value="GGC11075.1"/>
    <property type="molecule type" value="Genomic_DNA"/>
</dbReference>
<dbReference type="Pfam" id="PF07655">
    <property type="entry name" value="Secretin_N_2"/>
    <property type="match status" value="1"/>
</dbReference>
<dbReference type="InterPro" id="IPR004846">
    <property type="entry name" value="T2SS/T3SS_dom"/>
</dbReference>
<dbReference type="InterPro" id="IPR050810">
    <property type="entry name" value="Bact_Secretion_Sys_Channel"/>
</dbReference>
<accession>A0A6I3SYH1</accession>
<keyword evidence="5" id="KW-0732">Signal</keyword>
<evidence type="ECO:0000256" key="4">
    <source>
        <dbReference type="SAM" id="MobiDB-lite"/>
    </source>
</evidence>
<feature type="chain" id="PRO_5026195602" evidence="5">
    <location>
        <begin position="28"/>
        <end position="595"/>
    </location>
</feature>
<dbReference type="EMBL" id="WNKZ01000050">
    <property type="protein sequence ID" value="MTV54381.1"/>
    <property type="molecule type" value="Genomic_DNA"/>
</dbReference>
<dbReference type="GO" id="GO:0009306">
    <property type="term" value="P:protein secretion"/>
    <property type="evidence" value="ECO:0007669"/>
    <property type="project" value="InterPro"/>
</dbReference>
<evidence type="ECO:0000313" key="8">
    <source>
        <dbReference type="EMBL" id="MTV54381.1"/>
    </source>
</evidence>
<dbReference type="PANTHER" id="PTHR30332">
    <property type="entry name" value="PROBABLE GENERAL SECRETION PATHWAY PROTEIN D"/>
    <property type="match status" value="1"/>
</dbReference>
<reference evidence="8 9" key="3">
    <citation type="submission" date="2019-11" db="EMBL/GenBank/DDBJ databases">
        <title>Type strains purchased from KCTC, JCM and DSMZ.</title>
        <authorList>
            <person name="Lu H."/>
        </authorList>
    </citation>
    <scope>NUCLEOTIDE SEQUENCE [LARGE SCALE GENOMIC DNA]</scope>
    <source>
        <strain evidence="8 9">KCTC 52429</strain>
    </source>
</reference>
<dbReference type="GO" id="GO:0019867">
    <property type="term" value="C:outer membrane"/>
    <property type="evidence" value="ECO:0007669"/>
    <property type="project" value="InterPro"/>
</dbReference>
<proteinExistence type="predicted"/>
<dbReference type="GO" id="GO:0009297">
    <property type="term" value="P:pilus assembly"/>
    <property type="evidence" value="ECO:0007669"/>
    <property type="project" value="InterPro"/>
</dbReference>
<dbReference type="PROSITE" id="PS51257">
    <property type="entry name" value="PROKAR_LIPOPROTEIN"/>
    <property type="match status" value="1"/>
</dbReference>
<evidence type="ECO:0000256" key="1">
    <source>
        <dbReference type="ARBA" id="ARBA00022448"/>
    </source>
</evidence>
<dbReference type="Pfam" id="PF00263">
    <property type="entry name" value="Secretin"/>
    <property type="match status" value="1"/>
</dbReference>
<evidence type="ECO:0000256" key="3">
    <source>
        <dbReference type="ARBA" id="ARBA00023237"/>
    </source>
</evidence>
<dbReference type="Proteomes" id="UP000622638">
    <property type="component" value="Unassembled WGS sequence"/>
</dbReference>
<dbReference type="InterPro" id="IPR013358">
    <property type="entry name" value="Pilus_biogenesis_MshL"/>
</dbReference>
<evidence type="ECO:0000313" key="9">
    <source>
        <dbReference type="Proteomes" id="UP000430634"/>
    </source>
</evidence>
<gene>
    <name evidence="8" type="primary">mshL</name>
    <name evidence="7" type="ORF">GCM10011572_35510</name>
    <name evidence="8" type="ORF">GM672_16745</name>
</gene>
<dbReference type="Pfam" id="PF07660">
    <property type="entry name" value="STN"/>
    <property type="match status" value="1"/>
</dbReference>
<feature type="region of interest" description="Disordered" evidence="4">
    <location>
        <begin position="187"/>
        <end position="231"/>
    </location>
</feature>
<sequence>MNKRAMNHTMQKLITFGCVAATTLALAGCDTAARRDTYDTINREMHEAAAKSAAQPASPGAVEAALLPPVPALAAQLPKARAVLEERFNVALNNVPAQQFFNTIVAGTRYNMLLHPEVAGTITANLKDVTIAEALDAVREMYGYDYKIDGNRISIRPLTMQTRMFQVNYLTASRKGSSNIRVSSTSINNVSTNQGSNGSGGGSSSTSNNSGQTQNGMPGGGQAVQEDASNVKTSTETDFWGELKAALDALVGGAGEGRSVVISPQSGVIVVRALPDQLRAVGDYLKATRLAVERQVILEAKILEVQLNSGFQSGVNWSAFRTGGNSRGSAGIIAPGTNLSTLVGGNAVSQSTGTGLGALAGTTLNNAASAAGTMFGLAFQTSNFSAMISFLESQGTVHVLSSPRIATLNNQKAVLKIGTDEFYVTGISTTTNSNVSGNTTTPNVTLQPFFSGVLLDVTPQIDEDGHIMLHVHPSVSEVSTVNKSINLGSAGSLNLPLAASSTSEMDSMVRGKDGQIVAIGGLMRQAMSSDQSQLPGVGNVPVLGALFRNKESGMQKRELVVLIRPTIVDGAGSMTQDMQDAARRIQQLDPALRSN</sequence>
<evidence type="ECO:0000313" key="7">
    <source>
        <dbReference type="EMBL" id="GGC11075.1"/>
    </source>
</evidence>
<comment type="caution">
    <text evidence="8">The sequence shown here is derived from an EMBL/GenBank/DDBJ whole genome shotgun (WGS) entry which is preliminary data.</text>
</comment>
<reference evidence="7" key="4">
    <citation type="submission" date="2024-05" db="EMBL/GenBank/DDBJ databases">
        <authorList>
            <person name="Sun Q."/>
            <person name="Zhou Y."/>
        </authorList>
    </citation>
    <scope>NUCLEOTIDE SEQUENCE</scope>
    <source>
        <strain evidence="7">CGMCC 1.15931</strain>
    </source>
</reference>
<reference evidence="10" key="2">
    <citation type="journal article" date="2019" name="Int. J. Syst. Evol. Microbiol.">
        <title>The Global Catalogue of Microorganisms (GCM) 10K type strain sequencing project: providing services to taxonomists for standard genome sequencing and annotation.</title>
        <authorList>
            <consortium name="The Broad Institute Genomics Platform"/>
            <consortium name="The Broad Institute Genome Sequencing Center for Infectious Disease"/>
            <person name="Wu L."/>
            <person name="Ma J."/>
        </authorList>
    </citation>
    <scope>NUCLEOTIDE SEQUENCE [LARGE SCALE GENOMIC DNA]</scope>
    <source>
        <strain evidence="10">CGMCC 1.15931</strain>
    </source>
</reference>
<keyword evidence="3" id="KW-0998">Cell outer membrane</keyword>
<dbReference type="InterPro" id="IPR011662">
    <property type="entry name" value="Secretin/TonB_short_N"/>
</dbReference>
<feature type="compositionally biased region" description="Low complexity" evidence="4">
    <location>
        <begin position="187"/>
        <end position="196"/>
    </location>
</feature>
<dbReference type="Gene3D" id="3.30.1370.130">
    <property type="match status" value="1"/>
</dbReference>
<evidence type="ECO:0000256" key="5">
    <source>
        <dbReference type="SAM" id="SignalP"/>
    </source>
</evidence>
<dbReference type="OrthoDB" id="9779724at2"/>
<reference evidence="7" key="1">
    <citation type="journal article" date="2014" name="Int. J. Syst. Evol. Microbiol.">
        <title>Complete genome of a new Firmicutes species belonging to the dominant human colonic microbiota ('Ruminococcus bicirculans') reveals two chromosomes and a selective capacity to utilize plant glucans.</title>
        <authorList>
            <consortium name="NISC Comparative Sequencing Program"/>
            <person name="Wegmann U."/>
            <person name="Louis P."/>
            <person name="Goesmann A."/>
            <person name="Henrissat B."/>
            <person name="Duncan S.H."/>
            <person name="Flint H.J."/>
        </authorList>
    </citation>
    <scope>NUCLEOTIDE SEQUENCE</scope>
    <source>
        <strain evidence="7">CGMCC 1.15931</strain>
    </source>
</reference>
<name>A0A6I3SYH1_9BURK</name>
<dbReference type="InterPro" id="IPR001775">
    <property type="entry name" value="GspD/PilQ"/>
</dbReference>
<dbReference type="GO" id="GO:0015627">
    <property type="term" value="C:type II protein secretion system complex"/>
    <property type="evidence" value="ECO:0007669"/>
    <property type="project" value="TreeGrafter"/>
</dbReference>
<organism evidence="8 9">
    <name type="scientific">Pseudoduganella buxea</name>
    <dbReference type="NCBI Taxonomy" id="1949069"/>
    <lineage>
        <taxon>Bacteria</taxon>
        <taxon>Pseudomonadati</taxon>
        <taxon>Pseudomonadota</taxon>
        <taxon>Betaproteobacteria</taxon>
        <taxon>Burkholderiales</taxon>
        <taxon>Oxalobacteraceae</taxon>
        <taxon>Telluria group</taxon>
        <taxon>Pseudoduganella</taxon>
    </lineage>
</organism>
<keyword evidence="2" id="KW-0472">Membrane</keyword>
<dbReference type="Proteomes" id="UP000430634">
    <property type="component" value="Unassembled WGS sequence"/>
</dbReference>
<evidence type="ECO:0000256" key="2">
    <source>
        <dbReference type="ARBA" id="ARBA00023136"/>
    </source>
</evidence>
<dbReference type="AlphaFoldDB" id="A0A6I3SYH1"/>
<keyword evidence="1" id="KW-0813">Transport</keyword>
<evidence type="ECO:0000313" key="10">
    <source>
        <dbReference type="Proteomes" id="UP000622638"/>
    </source>
</evidence>
<feature type="signal peptide" evidence="5">
    <location>
        <begin position="1"/>
        <end position="27"/>
    </location>
</feature>
<dbReference type="SMART" id="SM00965">
    <property type="entry name" value="STN"/>
    <property type="match status" value="1"/>
</dbReference>
<feature type="domain" description="Secretin/TonB short N-terminal" evidence="6">
    <location>
        <begin position="110"/>
        <end position="158"/>
    </location>
</feature>